<protein>
    <submittedName>
        <fullName evidence="2">Putative membrane protein</fullName>
    </submittedName>
</protein>
<accession>A0A0H5E749</accession>
<evidence type="ECO:0000313" key="3">
    <source>
        <dbReference type="Proteomes" id="UP000220251"/>
    </source>
</evidence>
<dbReference type="EMBL" id="CWGJ01000026">
    <property type="protein sequence ID" value="CRX39140.1"/>
    <property type="molecule type" value="Genomic_DNA"/>
</dbReference>
<evidence type="ECO:0000256" key="1">
    <source>
        <dbReference type="SAM" id="Phobius"/>
    </source>
</evidence>
<sequence length="203" mass="22324">MLEISSLFNPSRIALDDIDEATPLSSLAIKPLLNCILEGDSSLKERIRTISSEELLNLIKRVFAEGLEAQLLDNPLETLEKLIAAIPKEALEALDREDMIPLLEEAKSMFEEAEYYAGLCQEKGFSLKLILRRVLEVIVTIIDSLINAFGIGDFFNPAESEMHASIKSQKIMMLLSMFSMLATVVLPLTGAAEGAAVIGSILR</sequence>
<dbReference type="RefSeq" id="WP_098039007.1">
    <property type="nucleotide sequence ID" value="NZ_CWGJ01000026.1"/>
</dbReference>
<keyword evidence="1" id="KW-1133">Transmembrane helix</keyword>
<dbReference type="Proteomes" id="UP000220251">
    <property type="component" value="Unassembled WGS sequence"/>
</dbReference>
<keyword evidence="1" id="KW-0472">Membrane</keyword>
<keyword evidence="1" id="KW-0812">Transmembrane</keyword>
<feature type="transmembrane region" description="Helical" evidence="1">
    <location>
        <begin position="171"/>
        <end position="202"/>
    </location>
</feature>
<organism evidence="2 3">
    <name type="scientific">Estrella lausannensis</name>
    <dbReference type="NCBI Taxonomy" id="483423"/>
    <lineage>
        <taxon>Bacteria</taxon>
        <taxon>Pseudomonadati</taxon>
        <taxon>Chlamydiota</taxon>
        <taxon>Chlamydiia</taxon>
        <taxon>Parachlamydiales</taxon>
        <taxon>Candidatus Criblamydiaceae</taxon>
        <taxon>Estrella</taxon>
    </lineage>
</organism>
<dbReference type="AlphaFoldDB" id="A0A0H5E749"/>
<reference evidence="3" key="1">
    <citation type="submission" date="2015-06" db="EMBL/GenBank/DDBJ databases">
        <authorList>
            <person name="Bertelli C."/>
        </authorList>
    </citation>
    <scope>NUCLEOTIDE SEQUENCE [LARGE SCALE GENOMIC DNA]</scope>
    <source>
        <strain evidence="3">CRIB-30</strain>
    </source>
</reference>
<keyword evidence="3" id="KW-1185">Reference proteome</keyword>
<name>A0A0H5E749_9BACT</name>
<evidence type="ECO:0000313" key="2">
    <source>
        <dbReference type="EMBL" id="CRX39140.1"/>
    </source>
</evidence>
<gene>
    <name evidence="2" type="ORF">ELAC_1815</name>
</gene>
<proteinExistence type="predicted"/>